<organism evidence="2 3">
    <name type="scientific">Armatimonas rosea</name>
    <dbReference type="NCBI Taxonomy" id="685828"/>
    <lineage>
        <taxon>Bacteria</taxon>
        <taxon>Bacillati</taxon>
        <taxon>Armatimonadota</taxon>
        <taxon>Armatimonadia</taxon>
        <taxon>Armatimonadales</taxon>
        <taxon>Armatimonadaceae</taxon>
        <taxon>Armatimonas</taxon>
    </lineage>
</organism>
<sequence length="66" mass="7196">MRLIGWVGLAFCSVGLLIDLATYHNISRVGGGGELADPLRTLFWGMVLFPIGANLSLVLLRRQLGR</sequence>
<reference evidence="2 3" key="1">
    <citation type="submission" date="2020-08" db="EMBL/GenBank/DDBJ databases">
        <title>Genomic Encyclopedia of Type Strains, Phase IV (KMG-IV): sequencing the most valuable type-strain genomes for metagenomic binning, comparative biology and taxonomic classification.</title>
        <authorList>
            <person name="Goeker M."/>
        </authorList>
    </citation>
    <scope>NUCLEOTIDE SEQUENCE [LARGE SCALE GENOMIC DNA]</scope>
    <source>
        <strain evidence="2 3">DSM 23562</strain>
    </source>
</reference>
<keyword evidence="1" id="KW-0472">Membrane</keyword>
<keyword evidence="1" id="KW-1133">Transmembrane helix</keyword>
<dbReference type="AlphaFoldDB" id="A0A7W9SX59"/>
<dbReference type="Proteomes" id="UP000520814">
    <property type="component" value="Unassembled WGS sequence"/>
</dbReference>
<comment type="caution">
    <text evidence="2">The sequence shown here is derived from an EMBL/GenBank/DDBJ whole genome shotgun (WGS) entry which is preliminary data.</text>
</comment>
<evidence type="ECO:0000313" key="3">
    <source>
        <dbReference type="Proteomes" id="UP000520814"/>
    </source>
</evidence>
<proteinExistence type="predicted"/>
<keyword evidence="1" id="KW-0812">Transmembrane</keyword>
<feature type="transmembrane region" description="Helical" evidence="1">
    <location>
        <begin position="41"/>
        <end position="60"/>
    </location>
</feature>
<name>A0A7W9SX59_ARMRO</name>
<protein>
    <submittedName>
        <fullName evidence="2">Uncharacterized protein</fullName>
    </submittedName>
</protein>
<gene>
    <name evidence="2" type="ORF">HNQ39_005339</name>
</gene>
<evidence type="ECO:0000313" key="2">
    <source>
        <dbReference type="EMBL" id="MBB6053504.1"/>
    </source>
</evidence>
<dbReference type="EMBL" id="JACHGW010000007">
    <property type="protein sequence ID" value="MBB6053504.1"/>
    <property type="molecule type" value="Genomic_DNA"/>
</dbReference>
<evidence type="ECO:0000256" key="1">
    <source>
        <dbReference type="SAM" id="Phobius"/>
    </source>
</evidence>
<accession>A0A7W9SX59</accession>
<keyword evidence="3" id="KW-1185">Reference proteome</keyword>
<dbReference type="RefSeq" id="WP_184203596.1">
    <property type="nucleotide sequence ID" value="NZ_JACHGW010000007.1"/>
</dbReference>